<reference evidence="2 3" key="1">
    <citation type="journal article" date="2016" name="Nat. Commun.">
        <title>Thousands of microbial genomes shed light on interconnected biogeochemical processes in an aquifer system.</title>
        <authorList>
            <person name="Anantharaman K."/>
            <person name="Brown C.T."/>
            <person name="Hug L.A."/>
            <person name="Sharon I."/>
            <person name="Castelle C.J."/>
            <person name="Probst A.J."/>
            <person name="Thomas B.C."/>
            <person name="Singh A."/>
            <person name="Wilkins M.J."/>
            <person name="Karaoz U."/>
            <person name="Brodie E.L."/>
            <person name="Williams K.H."/>
            <person name="Hubbard S.S."/>
            <person name="Banfield J.F."/>
        </authorList>
    </citation>
    <scope>NUCLEOTIDE SEQUENCE [LARGE SCALE GENOMIC DNA]</scope>
</reference>
<comment type="caution">
    <text evidence="2">The sequence shown here is derived from an EMBL/GenBank/DDBJ whole genome shotgun (WGS) entry which is preliminary data.</text>
</comment>
<accession>A0A1F4V9R2</accession>
<feature type="transmembrane region" description="Helical" evidence="1">
    <location>
        <begin position="55"/>
        <end position="75"/>
    </location>
</feature>
<keyword evidence="1" id="KW-0472">Membrane</keyword>
<dbReference type="STRING" id="1802620.A3D91_01435"/>
<proteinExistence type="predicted"/>
<organism evidence="2 3">
    <name type="scientific">candidate division WWE3 bacterium RIFCSPHIGHO2_02_FULL_38_14</name>
    <dbReference type="NCBI Taxonomy" id="1802620"/>
    <lineage>
        <taxon>Bacteria</taxon>
        <taxon>Katanobacteria</taxon>
    </lineage>
</organism>
<feature type="transmembrane region" description="Helical" evidence="1">
    <location>
        <begin position="12"/>
        <end position="35"/>
    </location>
</feature>
<dbReference type="Proteomes" id="UP000178127">
    <property type="component" value="Unassembled WGS sequence"/>
</dbReference>
<feature type="transmembrane region" description="Helical" evidence="1">
    <location>
        <begin position="87"/>
        <end position="105"/>
    </location>
</feature>
<name>A0A1F4V9R2_UNCKA</name>
<dbReference type="EMBL" id="MEVD01000008">
    <property type="protein sequence ID" value="OGC53878.1"/>
    <property type="molecule type" value="Genomic_DNA"/>
</dbReference>
<keyword evidence="1" id="KW-0812">Transmembrane</keyword>
<gene>
    <name evidence="2" type="ORF">A3D91_01435</name>
</gene>
<keyword evidence="1" id="KW-1133">Transmembrane helix</keyword>
<evidence type="ECO:0000313" key="2">
    <source>
        <dbReference type="EMBL" id="OGC53878.1"/>
    </source>
</evidence>
<sequence length="438" mass="50381">MLKAIFTKKFLQILIALIFPAILFQFVLFLNRWLYQKHLVEFEPLKLLGVSENSLGYLLLFLVPVAGFLVMLIIVRKLSFISVLPLIVYYPLELLMLFGVVTMMVNSSIFTIPLKEAHKKYYPDLYPKEEFQKEEIKAGTLEFVKFDNGIAGHCKTYVPDVKGKVCFIEFADEKNTVFYKAFDGIDDPVFIASGNIPGFTAIYSKSIGQNFVYSSKTNKLLGDLTVLNSDETANIDRSGLYLIDLSKKTAFLLFSLRQADAAKFSLFRSAGSGGDDSYMLISSYSCKTCYKTAYINLVDFNSNGIEQFKGDLYKWLSSEEFVYFENPEVVNDGSFGPDFIQVQEMRNFKKYNVLTKQTEPVSKIRYSRTDALRILYNYFNRKYYSGEVKNFQTLLDDGYWQFEVLEQDPEDSSGYEFIGEYRVYYDTGKVEKVVSVFD</sequence>
<dbReference type="AlphaFoldDB" id="A0A1F4V9R2"/>
<protein>
    <submittedName>
        <fullName evidence="2">Uncharacterized protein</fullName>
    </submittedName>
</protein>
<evidence type="ECO:0000313" key="3">
    <source>
        <dbReference type="Proteomes" id="UP000178127"/>
    </source>
</evidence>
<evidence type="ECO:0000256" key="1">
    <source>
        <dbReference type="SAM" id="Phobius"/>
    </source>
</evidence>